<dbReference type="InterPro" id="IPR016187">
    <property type="entry name" value="CTDL_fold"/>
</dbReference>
<protein>
    <recommendedName>
        <fullName evidence="3">C-type lectin domain-containing protein</fullName>
    </recommendedName>
</protein>
<dbReference type="Gene3D" id="1.20.5.1000">
    <property type="entry name" value="arf6 gtpase in complex with a specific effector, jip4"/>
    <property type="match status" value="1"/>
</dbReference>
<dbReference type="AlphaFoldDB" id="A0A8C9R9G4"/>
<reference evidence="4 5" key="1">
    <citation type="submission" date="2019-04" db="EMBL/GenBank/DDBJ databases">
        <authorList>
            <consortium name="Wellcome Sanger Institute Data Sharing"/>
        </authorList>
    </citation>
    <scope>NUCLEOTIDE SEQUENCE [LARGE SCALE GENOMIC DNA]</scope>
</reference>
<dbReference type="Gene3D" id="3.10.100.10">
    <property type="entry name" value="Mannose-Binding Protein A, subunit A"/>
    <property type="match status" value="1"/>
</dbReference>
<feature type="coiled-coil region" evidence="1">
    <location>
        <begin position="95"/>
        <end position="171"/>
    </location>
</feature>
<dbReference type="SUPFAM" id="SSF56436">
    <property type="entry name" value="C-type lectin-like"/>
    <property type="match status" value="1"/>
</dbReference>
<dbReference type="PROSITE" id="PS50041">
    <property type="entry name" value="C_TYPE_LECTIN_2"/>
    <property type="match status" value="1"/>
</dbReference>
<dbReference type="InterPro" id="IPR016186">
    <property type="entry name" value="C-type_lectin-like/link_sf"/>
</dbReference>
<organism evidence="4 5">
    <name type="scientific">Scleropages formosus</name>
    <name type="common">Asian bonytongue</name>
    <name type="synonym">Osteoglossum formosum</name>
    <dbReference type="NCBI Taxonomy" id="113540"/>
    <lineage>
        <taxon>Eukaryota</taxon>
        <taxon>Metazoa</taxon>
        <taxon>Chordata</taxon>
        <taxon>Craniata</taxon>
        <taxon>Vertebrata</taxon>
        <taxon>Euteleostomi</taxon>
        <taxon>Actinopterygii</taxon>
        <taxon>Neopterygii</taxon>
        <taxon>Teleostei</taxon>
        <taxon>Osteoglossocephala</taxon>
        <taxon>Osteoglossomorpha</taxon>
        <taxon>Osteoglossiformes</taxon>
        <taxon>Osteoglossidae</taxon>
        <taxon>Scleropages</taxon>
    </lineage>
</organism>
<reference evidence="4" key="2">
    <citation type="submission" date="2025-08" db="UniProtKB">
        <authorList>
            <consortium name="Ensembl"/>
        </authorList>
    </citation>
    <scope>IDENTIFICATION</scope>
</reference>
<dbReference type="Ensembl" id="ENSSFOT00015009846.2">
    <property type="protein sequence ID" value="ENSSFOP00015009713.2"/>
    <property type="gene ID" value="ENSSFOG00015028256.1"/>
</dbReference>
<reference evidence="4" key="3">
    <citation type="submission" date="2025-09" db="UniProtKB">
        <authorList>
            <consortium name="Ensembl"/>
        </authorList>
    </citation>
    <scope>IDENTIFICATION</scope>
</reference>
<feature type="signal peptide" evidence="2">
    <location>
        <begin position="1"/>
        <end position="18"/>
    </location>
</feature>
<keyword evidence="1" id="KW-0175">Coiled coil</keyword>
<proteinExistence type="predicted"/>
<sequence>MSLALLCAVLLTVIIVLGASREYSTPLMPVYLPAIQYTFSVCVYCEYSTPLFLNSISEDFYAMEEDLAKFKANYSFLVNETGQLQEVFRSLNKDKRQQQEDFNNLFTENVELQERFRILIKNQEELQKSYDKLDEEKKELQNNFNILTNDKSQLQENYSILVKGKEQLQNKYNIFSKKLHVLDQYCPSICKDGSIKKSTRSSTSENLDCNLCPHGWKNFNSKCYYISKHRYNTWTQSKDYLNDWIGLFVPHKQPHCLMQSFSFRFWQKGQPGNLYYYSKECVISNAAGWKKESCYSDSFWVCETEALIF</sequence>
<dbReference type="Gene3D" id="1.20.5.400">
    <property type="match status" value="1"/>
</dbReference>
<dbReference type="OrthoDB" id="2142683at2759"/>
<dbReference type="Proteomes" id="UP000694397">
    <property type="component" value="Chromosome 10"/>
</dbReference>
<dbReference type="InterPro" id="IPR001304">
    <property type="entry name" value="C-type_lectin-like"/>
</dbReference>
<evidence type="ECO:0000256" key="2">
    <source>
        <dbReference type="SAM" id="SignalP"/>
    </source>
</evidence>
<keyword evidence="5" id="KW-1185">Reference proteome</keyword>
<evidence type="ECO:0000256" key="1">
    <source>
        <dbReference type="SAM" id="Coils"/>
    </source>
</evidence>
<accession>A0A8C9R9G4</accession>
<evidence type="ECO:0000259" key="3">
    <source>
        <dbReference type="PROSITE" id="PS50041"/>
    </source>
</evidence>
<name>A0A8C9R9G4_SCLFO</name>
<evidence type="ECO:0000313" key="5">
    <source>
        <dbReference type="Proteomes" id="UP000694397"/>
    </source>
</evidence>
<dbReference type="GeneTree" id="ENSGT00990000209126"/>
<feature type="domain" description="C-type lectin" evidence="3">
    <location>
        <begin position="244"/>
        <end position="303"/>
    </location>
</feature>
<feature type="chain" id="PRO_5034450923" description="C-type lectin domain-containing protein" evidence="2">
    <location>
        <begin position="19"/>
        <end position="309"/>
    </location>
</feature>
<evidence type="ECO:0000313" key="4">
    <source>
        <dbReference type="Ensembl" id="ENSSFOP00015009713.2"/>
    </source>
</evidence>
<keyword evidence="2" id="KW-0732">Signal</keyword>